<dbReference type="OrthoDB" id="74360at2759"/>
<dbReference type="EMBL" id="LKMD01000104">
    <property type="protein sequence ID" value="PIA94356.1"/>
    <property type="molecule type" value="Genomic_DNA"/>
</dbReference>
<dbReference type="PANTHER" id="PTHR42877:SF4">
    <property type="entry name" value="FAD_NAD(P)-BINDING DOMAIN-CONTAINING PROTEIN-RELATED"/>
    <property type="match status" value="1"/>
</dbReference>
<evidence type="ECO:0000256" key="4">
    <source>
        <dbReference type="ARBA" id="ARBA00023002"/>
    </source>
</evidence>
<reference evidence="7 9" key="2">
    <citation type="submission" date="2023-09" db="EMBL/GenBank/DDBJ databases">
        <title>Complete-Gapless Cercospora beticola genome.</title>
        <authorList>
            <person name="Wyatt N.A."/>
            <person name="Spanner R.E."/>
            <person name="Bolton M.D."/>
        </authorList>
    </citation>
    <scope>NUCLEOTIDE SEQUENCE [LARGE SCALE GENOMIC DNA]</scope>
    <source>
        <strain evidence="7">Cb09-40</strain>
    </source>
</reference>
<evidence type="ECO:0000256" key="5">
    <source>
        <dbReference type="SAM" id="Phobius"/>
    </source>
</evidence>
<evidence type="ECO:0000313" key="7">
    <source>
        <dbReference type="EMBL" id="WPB05319.1"/>
    </source>
</evidence>
<keyword evidence="9" id="KW-1185">Reference proteome</keyword>
<keyword evidence="5" id="KW-1133">Transmembrane helix</keyword>
<feature type="transmembrane region" description="Helical" evidence="5">
    <location>
        <begin position="20"/>
        <end position="39"/>
    </location>
</feature>
<keyword evidence="4" id="KW-0560">Oxidoreductase</keyword>
<accession>A0A2G5HP81</accession>
<dbReference type="Gene3D" id="3.50.50.60">
    <property type="entry name" value="FAD/NAD(P)-binding domain"/>
    <property type="match status" value="2"/>
</dbReference>
<evidence type="ECO:0000256" key="3">
    <source>
        <dbReference type="ARBA" id="ARBA00022827"/>
    </source>
</evidence>
<keyword evidence="5" id="KW-0812">Transmembrane</keyword>
<evidence type="ECO:0000313" key="9">
    <source>
        <dbReference type="Proteomes" id="UP001302367"/>
    </source>
</evidence>
<keyword evidence="3" id="KW-0274">FAD</keyword>
<dbReference type="InterPro" id="IPR020946">
    <property type="entry name" value="Flavin_mOase-like"/>
</dbReference>
<evidence type="ECO:0000256" key="2">
    <source>
        <dbReference type="ARBA" id="ARBA00022630"/>
    </source>
</evidence>
<evidence type="ECO:0000313" key="6">
    <source>
        <dbReference type="EMBL" id="PIA94356.1"/>
    </source>
</evidence>
<sequence length="584" mass="65671">MAGDKPWPEVPIGNQNHANAAVVIIGGGISGMCVAIDLIKRNNCRNFILVEKSAGIGGTWLDNKYPGCCCDVWSTLYSYSFAKNPDWTREYPGQEEILQYLMKVAQEFQLYPHFRFNTSVEGAKWDDEQKKWIVSVKTAPGSKEAEFNPAYDIKADFVVSGVGQLNQPKWPEISGIDEWDGKKMHSARWDWSYDLEGKKIAMIGNGCTSVQILPEIAKVAKHVTVFQRTPNWVVPRLDAPVSPVMRSVLRYVPGAMSRKRAAQMDFRESTHGFISQKDEALGQAFTDAHKQMLESQLANRPELWDKLTPKYKLGCKRIIISDDYFPAIARDNVSLETRSIDSIQGSQVKVKNENGEIVDSLEGGYDLLVCATGFKTTQFLHPIEFTGLNGRTLSDVWKDGAQALYGMTVEDIPNFGMLYGPNTNLGHNSIILMIEAQSRYINGLIKPVLEARKNGKALALTPKKQALKEFNETIQHELQNSAFNDPNCNSWYKNEKGLITNNWSRTVVEYQQMVEDVNYERDFEAHGSGKEFVQRKKKLHVGRVKEETLVSDRTLLVMGAVSSAALVGGWVLRNSKYLQGLRAR</sequence>
<reference evidence="6 8" key="1">
    <citation type="submission" date="2015-10" db="EMBL/GenBank/DDBJ databases">
        <title>The cercosporin biosynthetic gene cluster was horizontally transferred to several fungal lineages and shown to be expanded in Cercospora beticola based on microsynteny with recipient genomes.</title>
        <authorList>
            <person name="De Jonge R."/>
            <person name="Ebert M.K."/>
            <person name="Suttle J.C."/>
            <person name="Jurick Ii W.M."/>
            <person name="Secor G.A."/>
            <person name="Thomma B.P."/>
            <person name="Van De Peer Y."/>
            <person name="Bolton M.D."/>
        </authorList>
    </citation>
    <scope>NUCLEOTIDE SEQUENCE [LARGE SCALE GENOMIC DNA]</scope>
    <source>
        <strain evidence="6 8">09-40</strain>
    </source>
</reference>
<dbReference type="AlphaFoldDB" id="A0A2G5HP81"/>
<dbReference type="Pfam" id="PF00743">
    <property type="entry name" value="FMO-like"/>
    <property type="match status" value="1"/>
</dbReference>
<organism evidence="6 8">
    <name type="scientific">Cercospora beticola</name>
    <name type="common">Sugarbeet leaf spot fungus</name>
    <dbReference type="NCBI Taxonomy" id="122368"/>
    <lineage>
        <taxon>Eukaryota</taxon>
        <taxon>Fungi</taxon>
        <taxon>Dikarya</taxon>
        <taxon>Ascomycota</taxon>
        <taxon>Pezizomycotina</taxon>
        <taxon>Dothideomycetes</taxon>
        <taxon>Dothideomycetidae</taxon>
        <taxon>Mycosphaerellales</taxon>
        <taxon>Mycosphaerellaceae</taxon>
        <taxon>Cercospora</taxon>
    </lineage>
</organism>
<evidence type="ECO:0000256" key="1">
    <source>
        <dbReference type="ARBA" id="ARBA00010139"/>
    </source>
</evidence>
<keyword evidence="5" id="KW-0472">Membrane</keyword>
<dbReference type="GO" id="GO:0004499">
    <property type="term" value="F:N,N-dimethylaniline monooxygenase activity"/>
    <property type="evidence" value="ECO:0007669"/>
    <property type="project" value="InterPro"/>
</dbReference>
<dbReference type="EMBL" id="CP134189">
    <property type="protein sequence ID" value="WPB05319.1"/>
    <property type="molecule type" value="Genomic_DNA"/>
</dbReference>
<comment type="similarity">
    <text evidence="1">Belongs to the FAD-binding monooxygenase family.</text>
</comment>
<name>A0A2G5HP81_CERBT</name>
<evidence type="ECO:0000313" key="8">
    <source>
        <dbReference type="Proteomes" id="UP000230605"/>
    </source>
</evidence>
<dbReference type="GO" id="GO:0050661">
    <property type="term" value="F:NADP binding"/>
    <property type="evidence" value="ECO:0007669"/>
    <property type="project" value="InterPro"/>
</dbReference>
<dbReference type="InterPro" id="IPR051209">
    <property type="entry name" value="FAD-bind_Monooxygenase_sf"/>
</dbReference>
<gene>
    <name evidence="6" type="ORF">CB0940_08736</name>
    <name evidence="7" type="ORF">RHO25_009971</name>
</gene>
<protein>
    <submittedName>
        <fullName evidence="6">Baeyer-Villiger monooxygenase</fullName>
    </submittedName>
</protein>
<keyword evidence="6" id="KW-0503">Monooxygenase</keyword>
<dbReference type="InterPro" id="IPR036188">
    <property type="entry name" value="FAD/NAD-bd_sf"/>
</dbReference>
<proteinExistence type="inferred from homology"/>
<dbReference type="PANTHER" id="PTHR42877">
    <property type="entry name" value="L-ORNITHINE N(5)-MONOOXYGENASE-RELATED"/>
    <property type="match status" value="1"/>
</dbReference>
<dbReference type="SUPFAM" id="SSF51905">
    <property type="entry name" value="FAD/NAD(P)-binding domain"/>
    <property type="match status" value="2"/>
</dbReference>
<dbReference type="GO" id="GO:0050660">
    <property type="term" value="F:flavin adenine dinucleotide binding"/>
    <property type="evidence" value="ECO:0007669"/>
    <property type="project" value="InterPro"/>
</dbReference>
<dbReference type="Proteomes" id="UP001302367">
    <property type="component" value="Chromosome 6"/>
</dbReference>
<keyword evidence="2" id="KW-0285">Flavoprotein</keyword>
<dbReference type="Proteomes" id="UP000230605">
    <property type="component" value="Chromosome 6"/>
</dbReference>